<dbReference type="GO" id="GO:0050308">
    <property type="term" value="F:sugar-phosphatase activity"/>
    <property type="evidence" value="ECO:0007669"/>
    <property type="project" value="TreeGrafter"/>
</dbReference>
<accession>A0A9D9IDS9</accession>
<dbReference type="PRINTS" id="PR00413">
    <property type="entry name" value="HADHALOGNASE"/>
</dbReference>
<dbReference type="Pfam" id="PF00702">
    <property type="entry name" value="Hydrolase"/>
    <property type="match status" value="1"/>
</dbReference>
<dbReference type="InterPro" id="IPR023214">
    <property type="entry name" value="HAD_sf"/>
</dbReference>
<dbReference type="InterPro" id="IPR023198">
    <property type="entry name" value="PGP-like_dom2"/>
</dbReference>
<organism evidence="1 2">
    <name type="scientific">Candidatus Cryptobacteroides faecavium</name>
    <dbReference type="NCBI Taxonomy" id="2840762"/>
    <lineage>
        <taxon>Bacteria</taxon>
        <taxon>Pseudomonadati</taxon>
        <taxon>Bacteroidota</taxon>
        <taxon>Bacteroidia</taxon>
        <taxon>Bacteroidales</taxon>
        <taxon>Candidatus Cryptobacteroides</taxon>
    </lineage>
</organism>
<name>A0A9D9IDS9_9BACT</name>
<dbReference type="InterPro" id="IPR006439">
    <property type="entry name" value="HAD-SF_hydro_IA"/>
</dbReference>
<dbReference type="InterPro" id="IPR051806">
    <property type="entry name" value="HAD-like_SPP"/>
</dbReference>
<dbReference type="Gene3D" id="3.40.50.1000">
    <property type="entry name" value="HAD superfamily/HAD-like"/>
    <property type="match status" value="1"/>
</dbReference>
<dbReference type="EMBL" id="JADIMB010000046">
    <property type="protein sequence ID" value="MBO8470812.1"/>
    <property type="molecule type" value="Genomic_DNA"/>
</dbReference>
<comment type="caution">
    <text evidence="1">The sequence shown here is derived from an EMBL/GenBank/DDBJ whole genome shotgun (WGS) entry which is preliminary data.</text>
</comment>
<dbReference type="Gene3D" id="1.10.150.240">
    <property type="entry name" value="Putative phosphatase, domain 2"/>
    <property type="match status" value="1"/>
</dbReference>
<proteinExistence type="predicted"/>
<dbReference type="SUPFAM" id="SSF56784">
    <property type="entry name" value="HAD-like"/>
    <property type="match status" value="1"/>
</dbReference>
<dbReference type="Proteomes" id="UP000823603">
    <property type="component" value="Unassembled WGS sequence"/>
</dbReference>
<dbReference type="SFLD" id="SFLDS00003">
    <property type="entry name" value="Haloacid_Dehalogenase"/>
    <property type="match status" value="1"/>
</dbReference>
<dbReference type="CDD" id="cd07505">
    <property type="entry name" value="HAD_BPGM-like"/>
    <property type="match status" value="1"/>
</dbReference>
<dbReference type="SFLD" id="SFLDG01129">
    <property type="entry name" value="C1.5:_HAD__Beta-PGM__Phosphata"/>
    <property type="match status" value="1"/>
</dbReference>
<sequence>MATNDTARTAALFDLDGVIVDTEGRYTDFWRKIGAETLGIPGFGDAIKGRTLEAIFDTYYKGKPELQAIITEELDRFEREMPYDFIPGAMHFIRTLRERNVPVAVVTSSNRKKMENVYARHPGFKETFDRIFTGEDFPRSKPAPDCYLLGMKTFGATAASTVIFEDSYTGLKAARDSGGFVVGLATTNTREDIAPLADKVIDNFTQISADDLTYMLRSRL</sequence>
<evidence type="ECO:0000313" key="1">
    <source>
        <dbReference type="EMBL" id="MBO8470812.1"/>
    </source>
</evidence>
<gene>
    <name evidence="1" type="ORF">IAB82_03340</name>
</gene>
<dbReference type="NCBIfam" id="TIGR01509">
    <property type="entry name" value="HAD-SF-IA-v3"/>
    <property type="match status" value="1"/>
</dbReference>
<reference evidence="1" key="1">
    <citation type="submission" date="2020-10" db="EMBL/GenBank/DDBJ databases">
        <authorList>
            <person name="Gilroy R."/>
        </authorList>
    </citation>
    <scope>NUCLEOTIDE SEQUENCE</scope>
    <source>
        <strain evidence="1">B2-22910</strain>
    </source>
</reference>
<dbReference type="AlphaFoldDB" id="A0A9D9IDS9"/>
<dbReference type="PANTHER" id="PTHR43481">
    <property type="entry name" value="FRUCTOSE-1-PHOSPHATE PHOSPHATASE"/>
    <property type="match status" value="1"/>
</dbReference>
<protein>
    <submittedName>
        <fullName evidence="1">HAD family phosphatase</fullName>
    </submittedName>
</protein>
<dbReference type="PANTHER" id="PTHR43481:SF4">
    <property type="entry name" value="GLYCEROL-1-PHOSPHATE PHOSPHOHYDROLASE 1-RELATED"/>
    <property type="match status" value="1"/>
</dbReference>
<reference evidence="1" key="2">
    <citation type="journal article" date="2021" name="PeerJ">
        <title>Extensive microbial diversity within the chicken gut microbiome revealed by metagenomics and culture.</title>
        <authorList>
            <person name="Gilroy R."/>
            <person name="Ravi A."/>
            <person name="Getino M."/>
            <person name="Pursley I."/>
            <person name="Horton D.L."/>
            <person name="Alikhan N.F."/>
            <person name="Baker D."/>
            <person name="Gharbi K."/>
            <person name="Hall N."/>
            <person name="Watson M."/>
            <person name="Adriaenssens E.M."/>
            <person name="Foster-Nyarko E."/>
            <person name="Jarju S."/>
            <person name="Secka A."/>
            <person name="Antonio M."/>
            <person name="Oren A."/>
            <person name="Chaudhuri R.R."/>
            <person name="La Ragione R."/>
            <person name="Hildebrand F."/>
            <person name="Pallen M.J."/>
        </authorList>
    </citation>
    <scope>NUCLEOTIDE SEQUENCE</scope>
    <source>
        <strain evidence="1">B2-22910</strain>
    </source>
</reference>
<evidence type="ECO:0000313" key="2">
    <source>
        <dbReference type="Proteomes" id="UP000823603"/>
    </source>
</evidence>
<dbReference type="InterPro" id="IPR036412">
    <property type="entry name" value="HAD-like_sf"/>
</dbReference>